<evidence type="ECO:0000313" key="2">
    <source>
        <dbReference type="Proteomes" id="UP000828390"/>
    </source>
</evidence>
<evidence type="ECO:0000313" key="1">
    <source>
        <dbReference type="EMBL" id="KAH3713844.1"/>
    </source>
</evidence>
<reference evidence="1" key="2">
    <citation type="submission" date="2020-11" db="EMBL/GenBank/DDBJ databases">
        <authorList>
            <person name="McCartney M.A."/>
            <person name="Auch B."/>
            <person name="Kono T."/>
            <person name="Mallez S."/>
            <person name="Becker A."/>
            <person name="Gohl D.M."/>
            <person name="Silverstein K.A.T."/>
            <person name="Koren S."/>
            <person name="Bechman K.B."/>
            <person name="Herman A."/>
            <person name="Abrahante J.E."/>
            <person name="Garbe J."/>
        </authorList>
    </citation>
    <scope>NUCLEOTIDE SEQUENCE</scope>
    <source>
        <strain evidence="1">Duluth1</strain>
        <tissue evidence="1">Whole animal</tissue>
    </source>
</reference>
<dbReference type="EMBL" id="JAIWYP010000014">
    <property type="protein sequence ID" value="KAH3713844.1"/>
    <property type="molecule type" value="Genomic_DNA"/>
</dbReference>
<dbReference type="Proteomes" id="UP000828390">
    <property type="component" value="Unassembled WGS sequence"/>
</dbReference>
<reference evidence="1" key="1">
    <citation type="journal article" date="2019" name="bioRxiv">
        <title>The Genome of the Zebra Mussel, Dreissena polymorpha: A Resource for Invasive Species Research.</title>
        <authorList>
            <person name="McCartney M.A."/>
            <person name="Auch B."/>
            <person name="Kono T."/>
            <person name="Mallez S."/>
            <person name="Zhang Y."/>
            <person name="Obille A."/>
            <person name="Becker A."/>
            <person name="Abrahante J.E."/>
            <person name="Garbe J."/>
            <person name="Badalamenti J.P."/>
            <person name="Herman A."/>
            <person name="Mangelson H."/>
            <person name="Liachko I."/>
            <person name="Sullivan S."/>
            <person name="Sone E.D."/>
            <person name="Koren S."/>
            <person name="Silverstein K.A.T."/>
            <person name="Beckman K.B."/>
            <person name="Gohl D.M."/>
        </authorList>
    </citation>
    <scope>NUCLEOTIDE SEQUENCE</scope>
    <source>
        <strain evidence="1">Duluth1</strain>
        <tissue evidence="1">Whole animal</tissue>
    </source>
</reference>
<protein>
    <submittedName>
        <fullName evidence="1">Uncharacterized protein</fullName>
    </submittedName>
</protein>
<name>A0A9D4BZG2_DREPO</name>
<proteinExistence type="predicted"/>
<sequence>MDWSSHAQCLGMDDLISMEAHYGLVQPCSVPGHGLPDINGGALWIGPAMLSAWVWMT</sequence>
<comment type="caution">
    <text evidence="1">The sequence shown here is derived from an EMBL/GenBank/DDBJ whole genome shotgun (WGS) entry which is preliminary data.</text>
</comment>
<accession>A0A9D4BZG2</accession>
<organism evidence="1 2">
    <name type="scientific">Dreissena polymorpha</name>
    <name type="common">Zebra mussel</name>
    <name type="synonym">Mytilus polymorpha</name>
    <dbReference type="NCBI Taxonomy" id="45954"/>
    <lineage>
        <taxon>Eukaryota</taxon>
        <taxon>Metazoa</taxon>
        <taxon>Spiralia</taxon>
        <taxon>Lophotrochozoa</taxon>
        <taxon>Mollusca</taxon>
        <taxon>Bivalvia</taxon>
        <taxon>Autobranchia</taxon>
        <taxon>Heteroconchia</taxon>
        <taxon>Euheterodonta</taxon>
        <taxon>Imparidentia</taxon>
        <taxon>Neoheterodontei</taxon>
        <taxon>Myida</taxon>
        <taxon>Dreissenoidea</taxon>
        <taxon>Dreissenidae</taxon>
        <taxon>Dreissena</taxon>
    </lineage>
</organism>
<keyword evidence="2" id="KW-1185">Reference proteome</keyword>
<gene>
    <name evidence="1" type="ORF">DPMN_073645</name>
</gene>
<dbReference type="AlphaFoldDB" id="A0A9D4BZG2"/>